<evidence type="ECO:0008006" key="3">
    <source>
        <dbReference type="Google" id="ProtNLM"/>
    </source>
</evidence>
<dbReference type="RefSeq" id="WP_373635570.1">
    <property type="nucleotide sequence ID" value="NZ_CP151767.2"/>
</dbReference>
<evidence type="ECO:0000313" key="1">
    <source>
        <dbReference type="EMBL" id="WZU69515.2"/>
    </source>
</evidence>
<protein>
    <recommendedName>
        <fullName evidence="3">PAS domain-containing protein</fullName>
    </recommendedName>
</protein>
<reference evidence="1 2" key="2">
    <citation type="submission" date="2024-08" db="EMBL/GenBank/DDBJ databases">
        <title>Phylogenomic analyses of a clade within the roseobacter group suggest taxonomic reassignments of species of the genera Aestuariivita, Citreicella, Loktanella, Nautella, Pelagibaca, Ruegeria, Thalassobius, Thiobacimonas and Tropicibacter, and the proposal o.</title>
        <authorList>
            <person name="Jeon C.O."/>
        </authorList>
    </citation>
    <scope>NUCLEOTIDE SEQUENCE [LARGE SCALE GENOMIC DNA]</scope>
    <source>
        <strain evidence="1 2">SS1-5</strain>
    </source>
</reference>
<accession>A0AAN0MDB0</accession>
<organism evidence="1 2">
    <name type="scientific">Yoonia rhodophyticola</name>
    <dbReference type="NCBI Taxonomy" id="3137370"/>
    <lineage>
        <taxon>Bacteria</taxon>
        <taxon>Pseudomonadati</taxon>
        <taxon>Pseudomonadota</taxon>
        <taxon>Alphaproteobacteria</taxon>
        <taxon>Rhodobacterales</taxon>
        <taxon>Paracoccaceae</taxon>
        <taxon>Yoonia</taxon>
    </lineage>
</organism>
<reference evidence="2" key="1">
    <citation type="submission" date="2024-04" db="EMBL/GenBank/DDBJ databases">
        <title>Phylogenomic analyses of a clade within the roseobacter group suggest taxonomic reassignments of species of the genera Aestuariivita, Citreicella, Loktanella, Nautella, Pelagibaca, Ruegeria, Thalassobius, Thiobacimonas and Tropicibacter, and the proposal o.</title>
        <authorList>
            <person name="Jeon C.O."/>
        </authorList>
    </citation>
    <scope>NUCLEOTIDE SEQUENCE [LARGE SCALE GENOMIC DNA]</scope>
    <source>
        <strain evidence="2">SS1-5</strain>
    </source>
</reference>
<dbReference type="KEGG" id="yrh:AABB31_12130"/>
<proteinExistence type="predicted"/>
<dbReference type="AlphaFoldDB" id="A0AAN0MDB0"/>
<dbReference type="SUPFAM" id="SSF55785">
    <property type="entry name" value="PYP-like sensor domain (PAS domain)"/>
    <property type="match status" value="1"/>
</dbReference>
<dbReference type="EMBL" id="CP151767">
    <property type="protein sequence ID" value="WZU69515.2"/>
    <property type="molecule type" value="Genomic_DNA"/>
</dbReference>
<evidence type="ECO:0000313" key="2">
    <source>
        <dbReference type="Proteomes" id="UP001470809"/>
    </source>
</evidence>
<name>A0AAN0MDB0_9RHOB</name>
<dbReference type="CDD" id="cd00130">
    <property type="entry name" value="PAS"/>
    <property type="match status" value="1"/>
</dbReference>
<dbReference type="InterPro" id="IPR035965">
    <property type="entry name" value="PAS-like_dom_sf"/>
</dbReference>
<dbReference type="Proteomes" id="UP001470809">
    <property type="component" value="Chromosome"/>
</dbReference>
<dbReference type="InterPro" id="IPR000014">
    <property type="entry name" value="PAS"/>
</dbReference>
<keyword evidence="2" id="KW-1185">Reference proteome</keyword>
<sequence>MFGNTDHQSLYQTLEAFAVPMFAAERPCPTDPFRMICINSAYTDQSGLTNDIVRAQRTSDFLHPEDAAAVEQRYCECVHNRTATNYAATLVFNDIRTQWNTTLQPVFLPDGTERIIGTAFAIDRLCETLGMDDAAYFAASAQMQMGKLRHFIDMLEQRADLPADMRDAAFVVGNLTRSIDAILGDLRARTKPHQNAFGLEGFAEAVSA</sequence>
<gene>
    <name evidence="1" type="ORF">AABB31_12130</name>
</gene>